<proteinExistence type="predicted"/>
<evidence type="ECO:0000313" key="3">
    <source>
        <dbReference type="Proteomes" id="UP001375240"/>
    </source>
</evidence>
<feature type="compositionally biased region" description="Low complexity" evidence="1">
    <location>
        <begin position="873"/>
        <end position="896"/>
    </location>
</feature>
<feature type="compositionally biased region" description="Polar residues" evidence="1">
    <location>
        <begin position="862"/>
        <end position="872"/>
    </location>
</feature>
<feature type="compositionally biased region" description="Basic and acidic residues" evidence="1">
    <location>
        <begin position="368"/>
        <end position="377"/>
    </location>
</feature>
<reference evidence="2 3" key="1">
    <citation type="submission" date="2019-10" db="EMBL/GenBank/DDBJ databases">
        <authorList>
            <person name="Palmer J.M."/>
        </authorList>
    </citation>
    <scope>NUCLEOTIDE SEQUENCE [LARGE SCALE GENOMIC DNA]</scope>
    <source>
        <strain evidence="2 3">TWF696</strain>
    </source>
</reference>
<keyword evidence="3" id="KW-1185">Reference proteome</keyword>
<feature type="compositionally biased region" description="Low complexity" evidence="1">
    <location>
        <begin position="670"/>
        <end position="690"/>
    </location>
</feature>
<feature type="compositionally biased region" description="Basic and acidic residues" evidence="1">
    <location>
        <begin position="95"/>
        <end position="105"/>
    </location>
</feature>
<feature type="region of interest" description="Disordered" evidence="1">
    <location>
        <begin position="84"/>
        <end position="148"/>
    </location>
</feature>
<evidence type="ECO:0000256" key="1">
    <source>
        <dbReference type="SAM" id="MobiDB-lite"/>
    </source>
</evidence>
<comment type="caution">
    <text evidence="2">The sequence shown here is derived from an EMBL/GenBank/DDBJ whole genome shotgun (WGS) entry which is preliminary data.</text>
</comment>
<feature type="compositionally biased region" description="Basic and acidic residues" evidence="1">
    <location>
        <begin position="726"/>
        <end position="737"/>
    </location>
</feature>
<dbReference type="EMBL" id="JAVHNQ010000010">
    <property type="protein sequence ID" value="KAK6337901.1"/>
    <property type="molecule type" value="Genomic_DNA"/>
</dbReference>
<feature type="region of interest" description="Disordered" evidence="1">
    <location>
        <begin position="658"/>
        <end position="761"/>
    </location>
</feature>
<protein>
    <submittedName>
        <fullName evidence="2">Uncharacterized protein</fullName>
    </submittedName>
</protein>
<feature type="region of interest" description="Disordered" evidence="1">
    <location>
        <begin position="1102"/>
        <end position="1121"/>
    </location>
</feature>
<sequence>MQIFRQRSKKSIPSQEVPKQASRRAPELETFDSNVERNGIHHWQRFFPTDLDSDRGTGESPLDFETRPNTGFLQNQALKGGALPFSVGDLVPRSQQEHSRSKGRDSTYSSRSPKSLPDGGGETLATSELSKSETSRVAGFGASPSPELRQEIQQTFERASSATLVWLNAHAKEINEDGKLNDSLLSFSEFLDCAFTLYQAGKTGWHAKSPADHFASAIDQAGDPSFREDLIRQLLLRHNTMEYSDPVEIDASASVLGAQASASSAHTLPLAINEPPPQVDAIAFSNIPAIKREELSVSSLFAKDIFLDWHSKFAFSEPVKLSSKEILPTIALPAVVAWPASDISAVRISQERQQLLDEIAVEPPSGSKVDRLSREETPQPETYPPHPGLLKLGTSLYTSQTLSDSPLNMPRQAEPKPALIPSQTSSFTSTQPSNAQNMQLYDDSDESYAIYGSTNLQKAILDGEIDTHALIDQARYEEENSIRLLAPMVRSAVVKGRYDVVIQLAERNMQCIDVALQTAEETGKLSLVKYLDLWKQRYAPFANLGGRHYTPFSGYHVGPSSPELANRASGLKSAQVERGDQDAEVISQRGLKPSSNIAATLEGRPSPGTRFRPSNGIPARGSDTLSIDEDDSEEMWKLRAIYLLLLMIVLSETAEVSHSWDNSDSGLGMSETSSSQGWNSGSSTSSRQSSQAPADAQGSDYTTGGTGFSGFAGRPNSGTPIGGRRPGSDTNRKKKSEDDDSDGSDGNSRRPRNRRPSNLRSLGRRYACPFAKADPDNHVTCWTINRQNLAGVKEHMKRFHFRGTLPADIRAARTWDDVFDCIAPDWGSRPRPSAYVDMLDIFQRAVRPTRTPRVPVSAPTLGSASGSVPSHPQQTLSSSSQWTNSQQQSQQQQPQQPYLRPDGVVGYLSDQTLSFLNPGYLPAVQDPNTAAMFHGSMQPQIPDANRMTSPASESATGFDAANYGMLPLGQMLTASTDPSSIAAAAVPAYGQTQTALSPFEFQGIGNGLPFDDLIRELTGSDIAGSSPQNIRGQFQQAGDWFCSEFNIDNKRSAESQWMHIMDAMETPAPVQILPPVLESSPEPASAVSTDTLAGVFNQYLPQRTQPQPQPRQIATSPPSVVSSASNISASLTSGYPPSSTSMGIHNAMTAAAPQMSFQGTLATAPPAPSTTTSTPLPIATYLGSSPASTIGTTGSKDKKYQLLISRNPAISNSTERPGHKKFSFDSFEEFLRKFDAFMMSEFVDPLFGWDNWELLNPINKLRLSNTEDVINDLDFTFVAYNNRRAALYLVSKEA</sequence>
<dbReference type="PANTHER" id="PTHR38166">
    <property type="entry name" value="C2H2-TYPE DOMAIN-CONTAINING PROTEIN-RELATED"/>
    <property type="match status" value="1"/>
</dbReference>
<feature type="region of interest" description="Disordered" evidence="1">
    <location>
        <begin position="850"/>
        <end position="903"/>
    </location>
</feature>
<gene>
    <name evidence="2" type="ORF">TWF696_001379</name>
</gene>
<name>A0AAV9UB83_9PEZI</name>
<feature type="region of interest" description="Disordered" evidence="1">
    <location>
        <begin position="1"/>
        <end position="35"/>
    </location>
</feature>
<feature type="region of interest" description="Disordered" evidence="1">
    <location>
        <begin position="358"/>
        <end position="389"/>
    </location>
</feature>
<feature type="region of interest" description="Disordered" evidence="1">
    <location>
        <begin position="594"/>
        <end position="626"/>
    </location>
</feature>
<organism evidence="2 3">
    <name type="scientific">Orbilia brochopaga</name>
    <dbReference type="NCBI Taxonomy" id="3140254"/>
    <lineage>
        <taxon>Eukaryota</taxon>
        <taxon>Fungi</taxon>
        <taxon>Dikarya</taxon>
        <taxon>Ascomycota</taxon>
        <taxon>Pezizomycotina</taxon>
        <taxon>Orbiliomycetes</taxon>
        <taxon>Orbiliales</taxon>
        <taxon>Orbiliaceae</taxon>
        <taxon>Orbilia</taxon>
    </lineage>
</organism>
<evidence type="ECO:0000313" key="2">
    <source>
        <dbReference type="EMBL" id="KAK6337901.1"/>
    </source>
</evidence>
<feature type="region of interest" description="Disordered" evidence="1">
    <location>
        <begin position="48"/>
        <end position="69"/>
    </location>
</feature>
<accession>A0AAV9UB83</accession>
<feature type="compositionally biased region" description="Basic residues" evidence="1">
    <location>
        <begin position="1"/>
        <end position="10"/>
    </location>
</feature>
<dbReference type="PANTHER" id="PTHR38166:SF1">
    <property type="entry name" value="C2H2-TYPE DOMAIN-CONTAINING PROTEIN"/>
    <property type="match status" value="1"/>
</dbReference>
<dbReference type="Proteomes" id="UP001375240">
    <property type="component" value="Unassembled WGS sequence"/>
</dbReference>
<feature type="compositionally biased region" description="Low complexity" evidence="1">
    <location>
        <begin position="850"/>
        <end position="860"/>
    </location>
</feature>